<keyword evidence="5" id="KW-1185">Reference proteome</keyword>
<evidence type="ECO:0000256" key="1">
    <source>
        <dbReference type="ARBA" id="ARBA00022801"/>
    </source>
</evidence>
<evidence type="ECO:0000313" key="5">
    <source>
        <dbReference type="Proteomes" id="UP000185744"/>
    </source>
</evidence>
<feature type="short sequence motif" description="HXTX 1" evidence="2">
    <location>
        <begin position="40"/>
        <end position="43"/>
    </location>
</feature>
<accession>A0A1Q6DU17</accession>
<dbReference type="InParanoid" id="A0A1Q6DU17"/>
<dbReference type="GO" id="GO:0004113">
    <property type="term" value="F:2',3'-cyclic-nucleotide 3'-phosphodiesterase activity"/>
    <property type="evidence" value="ECO:0007669"/>
    <property type="project" value="InterPro"/>
</dbReference>
<dbReference type="GO" id="GO:0008664">
    <property type="term" value="F:RNA 2',3'-cyclic 3'-phosphodiesterase activity"/>
    <property type="evidence" value="ECO:0007669"/>
    <property type="project" value="UniProtKB-EC"/>
</dbReference>
<proteinExistence type="inferred from homology"/>
<comment type="function">
    <text evidence="2">Hydrolyzes RNA 2',3'-cyclic phosphodiester to an RNA 2'-phosphomonoester.</text>
</comment>
<organism evidence="4 5">
    <name type="scientific">Methanohalarchaeum thermophilum</name>
    <dbReference type="NCBI Taxonomy" id="1903181"/>
    <lineage>
        <taxon>Archaea</taxon>
        <taxon>Methanobacteriati</taxon>
        <taxon>Methanobacteriota</taxon>
        <taxon>Methanonatronarchaeia</taxon>
        <taxon>Methanonatronarchaeales</taxon>
        <taxon>Methanonatronarchaeaceae</taxon>
        <taxon>Candidatus Methanohalarchaeum</taxon>
    </lineage>
</organism>
<dbReference type="Pfam" id="PF02834">
    <property type="entry name" value="LigT_PEase"/>
    <property type="match status" value="2"/>
</dbReference>
<dbReference type="PANTHER" id="PTHR35561:SF1">
    <property type="entry name" value="RNA 2',3'-CYCLIC PHOSPHODIESTERASE"/>
    <property type="match status" value="1"/>
</dbReference>
<keyword evidence="4" id="KW-0436">Ligase</keyword>
<feature type="active site" description="Proton acceptor" evidence="2">
    <location>
        <position position="127"/>
    </location>
</feature>
<dbReference type="Proteomes" id="UP000185744">
    <property type="component" value="Unassembled WGS sequence"/>
</dbReference>
<gene>
    <name evidence="4" type="ORF">BTN85_0346</name>
</gene>
<comment type="similarity">
    <text evidence="2">Belongs to the 2H phosphoesterase superfamily. ThpR family.</text>
</comment>
<dbReference type="InterPro" id="IPR009097">
    <property type="entry name" value="Cyclic_Pdiesterase"/>
</dbReference>
<dbReference type="EMBL" id="MSDW01000001">
    <property type="protein sequence ID" value="OKY77870.1"/>
    <property type="molecule type" value="Genomic_DNA"/>
</dbReference>
<reference evidence="4" key="1">
    <citation type="submission" date="2016-12" db="EMBL/GenBank/DDBJ databases">
        <title>Discovery of methanogenic haloarchaea.</title>
        <authorList>
            <person name="Sorokin D.Y."/>
            <person name="Makarova K.S."/>
            <person name="Abbas B."/>
            <person name="Ferrer M."/>
            <person name="Golyshin P.N."/>
        </authorList>
    </citation>
    <scope>NUCLEOTIDE SEQUENCE [LARGE SCALE GENOMIC DNA]</scope>
    <source>
        <strain evidence="4">HMET1</strain>
    </source>
</reference>
<dbReference type="InterPro" id="IPR014051">
    <property type="entry name" value="Phosphoesterase_HXTX"/>
</dbReference>
<comment type="caution">
    <text evidence="4">The sequence shown here is derived from an EMBL/GenBank/DDBJ whole genome shotgun (WGS) entry which is preliminary data.</text>
</comment>
<keyword evidence="1 2" id="KW-0378">Hydrolase</keyword>
<dbReference type="Gene3D" id="3.90.1140.10">
    <property type="entry name" value="Cyclic phosphodiesterase"/>
    <property type="match status" value="1"/>
</dbReference>
<comment type="catalytic activity">
    <reaction evidence="2">
        <text>a 3'-end 2',3'-cyclophospho-ribonucleotide-RNA + H2O = a 3'-end 2'-phospho-ribonucleotide-RNA + H(+)</text>
        <dbReference type="Rhea" id="RHEA:11828"/>
        <dbReference type="Rhea" id="RHEA-COMP:10464"/>
        <dbReference type="Rhea" id="RHEA-COMP:17353"/>
        <dbReference type="ChEBI" id="CHEBI:15377"/>
        <dbReference type="ChEBI" id="CHEBI:15378"/>
        <dbReference type="ChEBI" id="CHEBI:83064"/>
        <dbReference type="ChEBI" id="CHEBI:173113"/>
        <dbReference type="EC" id="3.1.4.58"/>
    </reaction>
</comment>
<evidence type="ECO:0000256" key="2">
    <source>
        <dbReference type="HAMAP-Rule" id="MF_01940"/>
    </source>
</evidence>
<dbReference type="GO" id="GO:0016874">
    <property type="term" value="F:ligase activity"/>
    <property type="evidence" value="ECO:0007669"/>
    <property type="project" value="UniProtKB-KW"/>
</dbReference>
<name>A0A1Q6DU17_METT1</name>
<feature type="domain" description="Phosphoesterase HXTX" evidence="3">
    <location>
        <begin position="7"/>
        <end position="91"/>
    </location>
</feature>
<feature type="short sequence motif" description="HXTX 2" evidence="2">
    <location>
        <begin position="127"/>
        <end position="130"/>
    </location>
</feature>
<dbReference type="AlphaFoldDB" id="A0A1Q6DU17"/>
<feature type="domain" description="Phosphoesterase HXTX" evidence="3">
    <location>
        <begin position="97"/>
        <end position="176"/>
    </location>
</feature>
<dbReference type="NCBIfam" id="TIGR02258">
    <property type="entry name" value="2_5_ligase"/>
    <property type="match status" value="1"/>
</dbReference>
<protein>
    <recommendedName>
        <fullName evidence="2">RNA 2',3'-cyclic phosphodiesterase</fullName>
        <shortName evidence="2">RNA 2',3'-CPDase</shortName>
        <ecNumber evidence="2">3.1.4.58</ecNumber>
    </recommendedName>
</protein>
<evidence type="ECO:0000259" key="3">
    <source>
        <dbReference type="Pfam" id="PF02834"/>
    </source>
</evidence>
<dbReference type="STRING" id="1903181.BTN85_0346"/>
<evidence type="ECO:0000313" key="4">
    <source>
        <dbReference type="EMBL" id="OKY77870.1"/>
    </source>
</evidence>
<dbReference type="PANTHER" id="PTHR35561">
    <property type="entry name" value="RNA 2',3'-CYCLIC PHOSPHODIESTERASE"/>
    <property type="match status" value="1"/>
</dbReference>
<dbReference type="FunCoup" id="A0A1Q6DU17">
    <property type="interactions" value="2"/>
</dbReference>
<feature type="active site" description="Proton donor" evidence="2">
    <location>
        <position position="40"/>
    </location>
</feature>
<dbReference type="SUPFAM" id="SSF55144">
    <property type="entry name" value="LigT-like"/>
    <property type="match status" value="1"/>
</dbReference>
<dbReference type="InterPro" id="IPR004175">
    <property type="entry name" value="RNA_CPDase"/>
</dbReference>
<sequence length="187" mass="21280">MRTFIAVDLPDRFCNKISEIQKELKKSGADIKFVDPEKVHFTMKFLGDINQGKVDSIRKSLKEISNDIDSFKSSVEGLGVFPNFDYIKVVWIGVDRGKKGFLELNNYIEDEMSKLGFEREDRDFVPHATIGRVKSGKNKDNLIETIKKDEGIYFGEIEVEKVKLKKSKLKPQGPEYSDLVEVELGAG</sequence>
<dbReference type="EC" id="3.1.4.58" evidence="2"/>
<dbReference type="HAMAP" id="MF_01940">
    <property type="entry name" value="RNA_CPDase"/>
    <property type="match status" value="1"/>
</dbReference>